<evidence type="ECO:0000256" key="6">
    <source>
        <dbReference type="ARBA" id="ARBA00023136"/>
    </source>
</evidence>
<evidence type="ECO:0000256" key="4">
    <source>
        <dbReference type="ARBA" id="ARBA00022692"/>
    </source>
</evidence>
<comment type="subcellular location">
    <subcellularLocation>
        <location evidence="1">Membrane</location>
    </subcellularLocation>
</comment>
<evidence type="ECO:0000256" key="10">
    <source>
        <dbReference type="SAM" id="Phobius"/>
    </source>
</evidence>
<proteinExistence type="evidence at transcript level"/>
<evidence type="ECO:0000313" key="11">
    <source>
        <dbReference type="EMBL" id="JAA69614.1"/>
    </source>
</evidence>
<comment type="function">
    <text evidence="7">Has antibacterial activity against a variety of bacteria including S.aureus, P.aeruginosa and M.tuberculosis. Acts by inducing bacterial membrane breakage.</text>
</comment>
<dbReference type="PANTHER" id="PTHR28525">
    <property type="entry name" value="REACTIVE OXYGEN SPECIES MODULATOR 1"/>
    <property type="match status" value="1"/>
</dbReference>
<evidence type="ECO:0000256" key="8">
    <source>
        <dbReference type="ARBA" id="ARBA00025243"/>
    </source>
</evidence>
<dbReference type="GO" id="GO:0005744">
    <property type="term" value="C:TIM23 mitochondrial import inner membrane translocase complex"/>
    <property type="evidence" value="ECO:0007669"/>
    <property type="project" value="TreeGrafter"/>
</dbReference>
<dbReference type="PANTHER" id="PTHR28525:SF1">
    <property type="entry name" value="REACTIVE OXYGEN SPECIES MODULATOR 1"/>
    <property type="match status" value="1"/>
</dbReference>
<comment type="similarity">
    <text evidence="2">Belongs to the MGR2 family.</text>
</comment>
<reference evidence="11" key="1">
    <citation type="submission" date="2012-12" db="EMBL/GenBank/DDBJ databases">
        <title>Identification and characterization of a phenylalanine ammonia-lyase gene family in Isatis indigotica Fort.</title>
        <authorList>
            <person name="Liu Q."/>
            <person name="Chen J."/>
            <person name="Zhou X."/>
            <person name="Di P."/>
            <person name="Xiao Y."/>
            <person name="Xuan H."/>
            <person name="Zhang L."/>
            <person name="Chen W."/>
        </authorList>
    </citation>
    <scope>NUCLEOTIDE SEQUENCE</scope>
    <source>
        <tissue evidence="11">Salivary gland</tissue>
    </source>
</reference>
<keyword evidence="6 10" id="KW-0472">Membrane</keyword>
<dbReference type="AlphaFoldDB" id="A0A0K8RGL1"/>
<dbReference type="Pfam" id="PF10247">
    <property type="entry name" value="Romo1"/>
    <property type="match status" value="1"/>
</dbReference>
<feature type="transmembrane region" description="Helical" evidence="10">
    <location>
        <begin position="21"/>
        <end position="43"/>
    </location>
</feature>
<sequence length="79" mass="8326">MPLPVQGGFQRGPSCWDRVKMGFTIGFCVGMASGALFGGFSALRYGLRGRELIQSVGKVMLQGGGTFGTFMSIGTAIRC</sequence>
<evidence type="ECO:0000256" key="3">
    <source>
        <dbReference type="ARBA" id="ARBA00016275"/>
    </source>
</evidence>
<organism evidence="11">
    <name type="scientific">Ixodes ricinus</name>
    <name type="common">Common tick</name>
    <name type="synonym">Acarus ricinus</name>
    <dbReference type="NCBI Taxonomy" id="34613"/>
    <lineage>
        <taxon>Eukaryota</taxon>
        <taxon>Metazoa</taxon>
        <taxon>Ecdysozoa</taxon>
        <taxon>Arthropoda</taxon>
        <taxon>Chelicerata</taxon>
        <taxon>Arachnida</taxon>
        <taxon>Acari</taxon>
        <taxon>Parasitiformes</taxon>
        <taxon>Ixodida</taxon>
        <taxon>Ixodoidea</taxon>
        <taxon>Ixodidae</taxon>
        <taxon>Ixodinae</taxon>
        <taxon>Ixodes</taxon>
    </lineage>
</organism>
<dbReference type="InterPro" id="IPR018450">
    <property type="entry name" value="Romo1/Mgr2"/>
</dbReference>
<evidence type="ECO:0000256" key="1">
    <source>
        <dbReference type="ARBA" id="ARBA00004370"/>
    </source>
</evidence>
<keyword evidence="4 10" id="KW-0812">Transmembrane</keyword>
<dbReference type="EMBL" id="GADI01004194">
    <property type="protein sequence ID" value="JAA69614.1"/>
    <property type="molecule type" value="mRNA"/>
</dbReference>
<evidence type="ECO:0000256" key="2">
    <source>
        <dbReference type="ARBA" id="ARBA00007839"/>
    </source>
</evidence>
<comment type="function">
    <text evidence="8">Induces production of reactive oxygen species (ROS) which are necessary for cell proliferation. May play a role in inducing oxidative DNA damage and replicative senescence. May play a role in the coordination of mitochondrial morphology and cell proliferation.</text>
</comment>
<evidence type="ECO:0000256" key="9">
    <source>
        <dbReference type="ARBA" id="ARBA00032686"/>
    </source>
</evidence>
<keyword evidence="5 10" id="KW-1133">Transmembrane helix</keyword>
<evidence type="ECO:0000256" key="5">
    <source>
        <dbReference type="ARBA" id="ARBA00022989"/>
    </source>
</evidence>
<protein>
    <recommendedName>
        <fullName evidence="3">Reactive oxygen species modulator 1</fullName>
    </recommendedName>
    <alternativeName>
        <fullName evidence="9">Protein MGR2 homolog</fullName>
    </alternativeName>
</protein>
<evidence type="ECO:0000256" key="7">
    <source>
        <dbReference type="ARBA" id="ARBA00025225"/>
    </source>
</evidence>
<dbReference type="GO" id="GO:0030150">
    <property type="term" value="P:protein import into mitochondrial matrix"/>
    <property type="evidence" value="ECO:0007669"/>
    <property type="project" value="TreeGrafter"/>
</dbReference>
<dbReference type="SMART" id="SM01378">
    <property type="entry name" value="Romo1"/>
    <property type="match status" value="1"/>
</dbReference>
<dbReference type="GO" id="GO:0045039">
    <property type="term" value="P:protein insertion into mitochondrial inner membrane"/>
    <property type="evidence" value="ECO:0007669"/>
    <property type="project" value="TreeGrafter"/>
</dbReference>
<accession>A0A0K8RGL1</accession>
<name>A0A0K8RGL1_IXORI</name>